<dbReference type="PANTHER" id="PTHR10241">
    <property type="entry name" value="LETHAL 2 GIANT LARVAE PROTEIN"/>
    <property type="match status" value="1"/>
</dbReference>
<dbReference type="GO" id="GO:0005737">
    <property type="term" value="C:cytoplasm"/>
    <property type="evidence" value="ECO:0007669"/>
    <property type="project" value="TreeGrafter"/>
</dbReference>
<dbReference type="CDD" id="cd15873">
    <property type="entry name" value="R-SNARE_STXBP5_6"/>
    <property type="match status" value="1"/>
</dbReference>
<sequence length="1066" mass="115794">MFSSVRASKHIYPDWSLGVRDVDWDSGALRTISYTLDASVVAFDPLTSLLAVGTSCGTIRVFGSPGVEVTLNQTEPLSVQFLQFSASTSQIISVDKRNRLHIWDLTQIGYPHVLQKTVAFECAIRQIRAYDLLCLKASPYIIPNLWRSHCQRMSGMDIPSTPSSEIPMDIAPHPRELKLMFVVFGGGVVQYDLINQELICAYELVIPAGAPGGGGLECQDLLTHRRPQATSFAFHPASHFFAVGYMDGCIAFWAVEDGGLPLLVMTLSDTDVNVVDGSKIEHRLENPSANALPSETRDPIYKLAWCGFPNSTDPRGGDTALLVLGGGFVGDDPGLVAFLMPAFDSPPPPAGATGLHPTVRDAMRKSLVPKKEAFYPSDDVVRDFFVIPRDNPYFSGSWDPVNIVWICGPADSPGVEAYQFPPPHFFSIPKSPTPDQCDSMDIEDHLSSVLEEMKINQVPMRLHLPVPLASARNGVTGAFVMTIQRESSNTLLASSATQHSLPLNGGCAWIDGAKLSQAKLAKYHPHQILITSHRNGSIHFHDISPQLLISTETSPVTKDFPQPLHDLTIDLDTVFQDPGLCELLRGTNGPPEICSVQLAPESLDCLVTLKTGAAIYSLFSEEESTKPREASDKEIALLTHLPEQEGRKFRPYMMLHQGTSVTTASSLCDIGFFAVGYNDGSLTIVDLRGPSILRPAQEQYLRKKHFQPDHRNSLDTVISLTWTISGLATDLELAVRLIAIHASGTTNIYKIVRSQGSTIFAITGVVATETLPNPLPRCSFVLDSQTGAPLCANGARLAAFLRSSVAKPNECLWVTVSATGARCTADITGDRIGKVDWNRKHHVLTAQIIERNGSRVLVVLTDKGEALVYSLPYLELLYTTPLSVRPKGPVSVDETGDFVYCDEISSFGVAAALTLATLHKGRRVYDDLMIDLMNSATAVPPQPQPIAIGPASLLGSLFNPQKSLTGEQLDAILAGPNRPIPKQQATPHSGDVAATKTPNYGPGILDNVEKKPSDLYNKLTAAVAERGEMLGDLEQRLDSIGQGSRDMVAQAKRLAAEQGAKKWFGF</sequence>
<accession>A0A0D0DDI5</accession>
<dbReference type="GO" id="GO:0005096">
    <property type="term" value="F:GTPase activator activity"/>
    <property type="evidence" value="ECO:0007669"/>
    <property type="project" value="TreeGrafter"/>
</dbReference>
<dbReference type="STRING" id="930991.A0A0D0DDI5"/>
<evidence type="ECO:0000313" key="6">
    <source>
        <dbReference type="Proteomes" id="UP000054538"/>
    </source>
</evidence>
<dbReference type="GO" id="GO:0006887">
    <property type="term" value="P:exocytosis"/>
    <property type="evidence" value="ECO:0007669"/>
    <property type="project" value="UniProtKB-KW"/>
</dbReference>
<reference evidence="5 6" key="1">
    <citation type="submission" date="2014-04" db="EMBL/GenBank/DDBJ databases">
        <authorList>
            <consortium name="DOE Joint Genome Institute"/>
            <person name="Kuo A."/>
            <person name="Kohler A."/>
            <person name="Jargeat P."/>
            <person name="Nagy L.G."/>
            <person name="Floudas D."/>
            <person name="Copeland A."/>
            <person name="Barry K.W."/>
            <person name="Cichocki N."/>
            <person name="Veneault-Fourrey C."/>
            <person name="LaButti K."/>
            <person name="Lindquist E.A."/>
            <person name="Lipzen A."/>
            <person name="Lundell T."/>
            <person name="Morin E."/>
            <person name="Murat C."/>
            <person name="Sun H."/>
            <person name="Tunlid A."/>
            <person name="Henrissat B."/>
            <person name="Grigoriev I.V."/>
            <person name="Hibbett D.S."/>
            <person name="Martin F."/>
            <person name="Nordberg H.P."/>
            <person name="Cantor M.N."/>
            <person name="Hua S.X."/>
        </authorList>
    </citation>
    <scope>NUCLEOTIDE SEQUENCE [LARGE SCALE GENOMIC DNA]</scope>
    <source>
        <strain evidence="5 6">Ve08.2h10</strain>
    </source>
</reference>
<evidence type="ECO:0000313" key="5">
    <source>
        <dbReference type="EMBL" id="KIK95352.1"/>
    </source>
</evidence>
<dbReference type="Pfam" id="PF08596">
    <property type="entry name" value="Lgl_C"/>
    <property type="match status" value="1"/>
</dbReference>
<dbReference type="GO" id="GO:0005886">
    <property type="term" value="C:plasma membrane"/>
    <property type="evidence" value="ECO:0007669"/>
    <property type="project" value="TreeGrafter"/>
</dbReference>
<organism evidence="5 6">
    <name type="scientific">Paxillus rubicundulus Ve08.2h10</name>
    <dbReference type="NCBI Taxonomy" id="930991"/>
    <lineage>
        <taxon>Eukaryota</taxon>
        <taxon>Fungi</taxon>
        <taxon>Dikarya</taxon>
        <taxon>Basidiomycota</taxon>
        <taxon>Agaricomycotina</taxon>
        <taxon>Agaricomycetes</taxon>
        <taxon>Agaricomycetidae</taxon>
        <taxon>Boletales</taxon>
        <taxon>Paxilineae</taxon>
        <taxon>Paxillaceae</taxon>
        <taxon>Paxillus</taxon>
    </lineage>
</organism>
<feature type="domain" description="Lethal giant larvae (Lgl)-like C-terminal" evidence="4">
    <location>
        <begin position="593"/>
        <end position="982"/>
    </location>
</feature>
<reference evidence="6" key="2">
    <citation type="submission" date="2015-01" db="EMBL/GenBank/DDBJ databases">
        <title>Evolutionary Origins and Diversification of the Mycorrhizal Mutualists.</title>
        <authorList>
            <consortium name="DOE Joint Genome Institute"/>
            <consortium name="Mycorrhizal Genomics Consortium"/>
            <person name="Kohler A."/>
            <person name="Kuo A."/>
            <person name="Nagy L.G."/>
            <person name="Floudas D."/>
            <person name="Copeland A."/>
            <person name="Barry K.W."/>
            <person name="Cichocki N."/>
            <person name="Veneault-Fourrey C."/>
            <person name="LaButti K."/>
            <person name="Lindquist E.A."/>
            <person name="Lipzen A."/>
            <person name="Lundell T."/>
            <person name="Morin E."/>
            <person name="Murat C."/>
            <person name="Riley R."/>
            <person name="Ohm R."/>
            <person name="Sun H."/>
            <person name="Tunlid A."/>
            <person name="Henrissat B."/>
            <person name="Grigoriev I.V."/>
            <person name="Hibbett D.S."/>
            <person name="Martin F."/>
        </authorList>
    </citation>
    <scope>NUCLEOTIDE SEQUENCE [LARGE SCALE GENOMIC DNA]</scope>
    <source>
        <strain evidence="6">Ve08.2h10</strain>
    </source>
</reference>
<dbReference type="Proteomes" id="UP000054538">
    <property type="component" value="Unassembled WGS sequence"/>
</dbReference>
<dbReference type="InParanoid" id="A0A0D0DDI5"/>
<dbReference type="InterPro" id="IPR015943">
    <property type="entry name" value="WD40/YVTN_repeat-like_dom_sf"/>
</dbReference>
<dbReference type="GO" id="GO:0019905">
    <property type="term" value="F:syntaxin binding"/>
    <property type="evidence" value="ECO:0007669"/>
    <property type="project" value="TreeGrafter"/>
</dbReference>
<dbReference type="Gene3D" id="2.130.10.10">
    <property type="entry name" value="YVTN repeat-like/Quinoprotein amine dehydrogenase"/>
    <property type="match status" value="1"/>
</dbReference>
<dbReference type="GO" id="GO:0006893">
    <property type="term" value="P:Golgi to plasma membrane transport"/>
    <property type="evidence" value="ECO:0007669"/>
    <property type="project" value="TreeGrafter"/>
</dbReference>
<gene>
    <name evidence="5" type="ORF">PAXRUDRAFT_33022</name>
</gene>
<dbReference type="PANTHER" id="PTHR10241:SF25">
    <property type="entry name" value="TOMOSYN, ISOFORM C"/>
    <property type="match status" value="1"/>
</dbReference>
<proteinExistence type="inferred from homology"/>
<name>A0A0D0DDI5_9AGAM</name>
<dbReference type="AlphaFoldDB" id="A0A0D0DDI5"/>
<dbReference type="InterPro" id="IPR013905">
    <property type="entry name" value="Lgl_C_dom"/>
</dbReference>
<keyword evidence="2" id="KW-0268">Exocytosis</keyword>
<feature type="region of interest" description="Disordered" evidence="3">
    <location>
        <begin position="978"/>
        <end position="1000"/>
    </location>
</feature>
<protein>
    <recommendedName>
        <fullName evidence="4">Lethal giant larvae (Lgl)-like C-terminal domain-containing protein</fullName>
    </recommendedName>
</protein>
<evidence type="ECO:0000256" key="1">
    <source>
        <dbReference type="ARBA" id="ARBA00008070"/>
    </source>
</evidence>
<comment type="similarity">
    <text evidence="1">Belongs to the WD repeat L(2)GL family.</text>
</comment>
<dbReference type="InterPro" id="IPR036322">
    <property type="entry name" value="WD40_repeat_dom_sf"/>
</dbReference>
<dbReference type="InterPro" id="IPR001680">
    <property type="entry name" value="WD40_rpt"/>
</dbReference>
<evidence type="ECO:0000259" key="4">
    <source>
        <dbReference type="Pfam" id="PF08596"/>
    </source>
</evidence>
<evidence type="ECO:0000256" key="3">
    <source>
        <dbReference type="SAM" id="MobiDB-lite"/>
    </source>
</evidence>
<keyword evidence="6" id="KW-1185">Reference proteome</keyword>
<evidence type="ECO:0000256" key="2">
    <source>
        <dbReference type="ARBA" id="ARBA00022483"/>
    </source>
</evidence>
<dbReference type="GO" id="GO:0045159">
    <property type="term" value="F:myosin II binding"/>
    <property type="evidence" value="ECO:0007669"/>
    <property type="project" value="TreeGrafter"/>
</dbReference>
<dbReference type="FunCoup" id="A0A0D0DDI5">
    <property type="interactions" value="29"/>
</dbReference>
<dbReference type="SMART" id="SM00320">
    <property type="entry name" value="WD40"/>
    <property type="match status" value="5"/>
</dbReference>
<dbReference type="HOGENOM" id="CLU_005737_1_0_1"/>
<dbReference type="OrthoDB" id="19944at2759"/>
<dbReference type="SUPFAM" id="SSF50978">
    <property type="entry name" value="WD40 repeat-like"/>
    <property type="match status" value="2"/>
</dbReference>
<dbReference type="EMBL" id="KN825047">
    <property type="protein sequence ID" value="KIK95352.1"/>
    <property type="molecule type" value="Genomic_DNA"/>
</dbReference>